<organism evidence="1">
    <name type="scientific">uncultured Thiotrichaceae bacterium</name>
    <dbReference type="NCBI Taxonomy" id="298394"/>
    <lineage>
        <taxon>Bacteria</taxon>
        <taxon>Pseudomonadati</taxon>
        <taxon>Pseudomonadota</taxon>
        <taxon>Gammaproteobacteria</taxon>
        <taxon>Thiotrichales</taxon>
        <taxon>Thiotrichaceae</taxon>
        <taxon>environmental samples</taxon>
    </lineage>
</organism>
<proteinExistence type="predicted"/>
<accession>A0A6S6U8M7</accession>
<reference evidence="1" key="1">
    <citation type="submission" date="2020-01" db="EMBL/GenBank/DDBJ databases">
        <authorList>
            <person name="Meier V. D."/>
            <person name="Meier V D."/>
        </authorList>
    </citation>
    <scope>NUCLEOTIDE SEQUENCE</scope>
    <source>
        <strain evidence="1">HLG_WM_MAG_07</strain>
    </source>
</reference>
<evidence type="ECO:0000313" key="1">
    <source>
        <dbReference type="EMBL" id="CAA6828038.1"/>
    </source>
</evidence>
<dbReference type="EMBL" id="CACVAY010000146">
    <property type="protein sequence ID" value="CAA6828038.1"/>
    <property type="molecule type" value="Genomic_DNA"/>
</dbReference>
<dbReference type="AlphaFoldDB" id="A0A6S6U8M7"/>
<protein>
    <submittedName>
        <fullName evidence="1">Uncharacterized protein</fullName>
    </submittedName>
</protein>
<gene>
    <name evidence="1" type="ORF">HELGO_WM8831</name>
</gene>
<sequence length="71" mass="8095">MITTETIKAKQQDPSLLQESADFAWILDEKRKYFAETEIECPTDKPAYVTKQLTLEEMDAAVEHEAGRCST</sequence>
<name>A0A6S6U8M7_9GAMM</name>